<protein>
    <submittedName>
        <fullName evidence="2">Uncharacterized protein</fullName>
    </submittedName>
</protein>
<dbReference type="Pfam" id="PF20082">
    <property type="entry name" value="DUF6476"/>
    <property type="match status" value="1"/>
</dbReference>
<accession>A0A8J7RY32</accession>
<keyword evidence="1" id="KW-0472">Membrane</keyword>
<keyword evidence="1" id="KW-1133">Transmembrane helix</keyword>
<reference evidence="2" key="1">
    <citation type="submission" date="2021-04" db="EMBL/GenBank/DDBJ databases">
        <authorList>
            <person name="Zhang D.-C."/>
        </authorList>
    </citation>
    <scope>NUCLEOTIDE SEQUENCE</scope>
    <source>
        <strain evidence="2">CGMCC 1.15697</strain>
    </source>
</reference>
<dbReference type="AlphaFoldDB" id="A0A8J7RY32"/>
<sequence>MQALKALVIGMGVLLILGVVGLVYAIVTDAGKKVAPLAGAGTPMRVELPAGSAVKGIHPDGDRLYLHLETGSGTRILILDSATGRDLGSIDLVPGGVE</sequence>
<organism evidence="2 3">
    <name type="scientific">Marivibrio halodurans</name>
    <dbReference type="NCBI Taxonomy" id="2039722"/>
    <lineage>
        <taxon>Bacteria</taxon>
        <taxon>Pseudomonadati</taxon>
        <taxon>Pseudomonadota</taxon>
        <taxon>Alphaproteobacteria</taxon>
        <taxon>Rhodospirillales</taxon>
        <taxon>Rhodospirillaceae</taxon>
        <taxon>Marivibrio</taxon>
    </lineage>
</organism>
<evidence type="ECO:0000313" key="3">
    <source>
        <dbReference type="Proteomes" id="UP000672602"/>
    </source>
</evidence>
<dbReference type="RefSeq" id="WP_210681077.1">
    <property type="nucleotide sequence ID" value="NZ_JAGMWN010000002.1"/>
</dbReference>
<dbReference type="EMBL" id="JAGMWN010000002">
    <property type="protein sequence ID" value="MBP5856510.1"/>
    <property type="molecule type" value="Genomic_DNA"/>
</dbReference>
<keyword evidence="3" id="KW-1185">Reference proteome</keyword>
<dbReference type="InterPro" id="IPR045519">
    <property type="entry name" value="DUF6476"/>
</dbReference>
<comment type="caution">
    <text evidence="2">The sequence shown here is derived from an EMBL/GenBank/DDBJ whole genome shotgun (WGS) entry which is preliminary data.</text>
</comment>
<evidence type="ECO:0000313" key="2">
    <source>
        <dbReference type="EMBL" id="MBP5856510.1"/>
    </source>
</evidence>
<name>A0A8J7RY32_9PROT</name>
<keyword evidence="1" id="KW-0812">Transmembrane</keyword>
<dbReference type="Proteomes" id="UP000672602">
    <property type="component" value="Unassembled WGS sequence"/>
</dbReference>
<evidence type="ECO:0000256" key="1">
    <source>
        <dbReference type="SAM" id="Phobius"/>
    </source>
</evidence>
<gene>
    <name evidence="2" type="ORF">KAJ83_05785</name>
</gene>
<proteinExistence type="predicted"/>
<feature type="transmembrane region" description="Helical" evidence="1">
    <location>
        <begin position="6"/>
        <end position="27"/>
    </location>
</feature>